<protein>
    <recommendedName>
        <fullName evidence="11">Hexosyltransferase</fullName>
        <ecNumber evidence="11">2.4.1.-</ecNumber>
    </recommendedName>
</protein>
<feature type="transmembrane region" description="Helical" evidence="11">
    <location>
        <begin position="20"/>
        <end position="41"/>
    </location>
</feature>
<evidence type="ECO:0000256" key="3">
    <source>
        <dbReference type="ARBA" id="ARBA00022676"/>
    </source>
</evidence>
<proteinExistence type="inferred from homology"/>
<evidence type="ECO:0000256" key="8">
    <source>
        <dbReference type="ARBA" id="ARBA00023034"/>
    </source>
</evidence>
<evidence type="ECO:0000256" key="11">
    <source>
        <dbReference type="RuleBase" id="RU363063"/>
    </source>
</evidence>
<accession>A0A1S3GXK0</accession>
<keyword evidence="12" id="KW-1185">Reference proteome</keyword>
<evidence type="ECO:0000256" key="6">
    <source>
        <dbReference type="ARBA" id="ARBA00022968"/>
    </source>
</evidence>
<reference evidence="13" key="1">
    <citation type="submission" date="2025-08" db="UniProtKB">
        <authorList>
            <consortium name="RefSeq"/>
        </authorList>
    </citation>
    <scope>IDENTIFICATION</scope>
    <source>
        <tissue evidence="13">Gonads</tissue>
    </source>
</reference>
<dbReference type="GeneID" id="106150377"/>
<dbReference type="GO" id="GO:0000139">
    <property type="term" value="C:Golgi membrane"/>
    <property type="evidence" value="ECO:0007669"/>
    <property type="project" value="UniProtKB-SubCell"/>
</dbReference>
<dbReference type="AlphaFoldDB" id="A0A1S3GXK0"/>
<keyword evidence="4" id="KW-0808">Transferase</keyword>
<evidence type="ECO:0000256" key="7">
    <source>
        <dbReference type="ARBA" id="ARBA00022989"/>
    </source>
</evidence>
<dbReference type="Gene3D" id="3.90.550.50">
    <property type="match status" value="1"/>
</dbReference>
<dbReference type="KEGG" id="lak:106150377"/>
<dbReference type="InParanoid" id="A0A1S3GXK0"/>
<evidence type="ECO:0000313" key="12">
    <source>
        <dbReference type="Proteomes" id="UP000085678"/>
    </source>
</evidence>
<dbReference type="PANTHER" id="PTHR11214:SF376">
    <property type="entry name" value="HEXOSYLTRANSFERASE"/>
    <property type="match status" value="1"/>
</dbReference>
<comment type="similarity">
    <text evidence="2 11">Belongs to the glycosyltransferase 31 family.</text>
</comment>
<sequence length="369" mass="41803">MVTPPQSPKLTVNRYISGKWCTNVCFLLGILALLIIALIVVQSKSVTPYDEAERSTDRVEDSFSMSNTDVVALNRGGIPDTKSKWSWSALGGLKQETIKCRKDAFLLILITSSPENFVKRQGIRKSYCSKKQTEAIGGVTCNWQCVFLIGKTDKYTINKNLKKESAISRDLLFGNYLDSYRNLTLKVLHGLRWSSEECHAKYILKTDDDCFINTPILSQFLLYENTLTKGLYAGHVFVEQQHREVVRGNPKFNKWAVSDQDFKEQYYPEYVSGTGYVLSCDVVEDILSLVPKVPPFVNEDAYIGTLVHKLGISPVKSGRFSLQNKWKTCNFLYFFSIHGVGIETQAEMLGQVARARKTCHSGEEVKSWR</sequence>
<dbReference type="GO" id="GO:0006493">
    <property type="term" value="P:protein O-linked glycosylation"/>
    <property type="evidence" value="ECO:0007669"/>
    <property type="project" value="TreeGrafter"/>
</dbReference>
<name>A0A1S3GXK0_LINAN</name>
<dbReference type="Pfam" id="PF01762">
    <property type="entry name" value="Galactosyl_T"/>
    <property type="match status" value="1"/>
</dbReference>
<keyword evidence="7 11" id="KW-1133">Transmembrane helix</keyword>
<gene>
    <name evidence="13" type="primary">LOC106150377</name>
</gene>
<keyword evidence="9 11" id="KW-0472">Membrane</keyword>
<evidence type="ECO:0000313" key="13">
    <source>
        <dbReference type="RefSeq" id="XP_013378585.1"/>
    </source>
</evidence>
<dbReference type="EC" id="2.4.1.-" evidence="11"/>
<dbReference type="GO" id="GO:0008499">
    <property type="term" value="F:N-acetyl-beta-D-glucosaminide beta-(1,3)-galactosyltransferase activity"/>
    <property type="evidence" value="ECO:0007669"/>
    <property type="project" value="TreeGrafter"/>
</dbReference>
<keyword evidence="8 11" id="KW-0333">Golgi apparatus</keyword>
<dbReference type="OrthoDB" id="2139606at2759"/>
<keyword evidence="6 11" id="KW-0735">Signal-anchor</keyword>
<evidence type="ECO:0000256" key="10">
    <source>
        <dbReference type="ARBA" id="ARBA00023180"/>
    </source>
</evidence>
<comment type="subcellular location">
    <subcellularLocation>
        <location evidence="1 11">Golgi apparatus membrane</location>
        <topology evidence="1 11">Single-pass type II membrane protein</topology>
    </subcellularLocation>
</comment>
<dbReference type="InterPro" id="IPR002659">
    <property type="entry name" value="Glyco_trans_31"/>
</dbReference>
<keyword evidence="10" id="KW-0325">Glycoprotein</keyword>
<dbReference type="Proteomes" id="UP000085678">
    <property type="component" value="Unplaced"/>
</dbReference>
<evidence type="ECO:0000256" key="2">
    <source>
        <dbReference type="ARBA" id="ARBA00008661"/>
    </source>
</evidence>
<keyword evidence="5 11" id="KW-0812">Transmembrane</keyword>
<evidence type="ECO:0000256" key="1">
    <source>
        <dbReference type="ARBA" id="ARBA00004323"/>
    </source>
</evidence>
<evidence type="ECO:0000256" key="9">
    <source>
        <dbReference type="ARBA" id="ARBA00023136"/>
    </source>
</evidence>
<dbReference type="FunFam" id="3.90.550.50:FF:000001">
    <property type="entry name" value="Hexosyltransferase"/>
    <property type="match status" value="1"/>
</dbReference>
<dbReference type="RefSeq" id="XP_013378585.1">
    <property type="nucleotide sequence ID" value="XM_013523131.1"/>
</dbReference>
<keyword evidence="3 11" id="KW-0328">Glycosyltransferase</keyword>
<evidence type="ECO:0000256" key="4">
    <source>
        <dbReference type="ARBA" id="ARBA00022679"/>
    </source>
</evidence>
<organism evidence="12 13">
    <name type="scientific">Lingula anatina</name>
    <name type="common">Brachiopod</name>
    <name type="synonym">Lingula unguis</name>
    <dbReference type="NCBI Taxonomy" id="7574"/>
    <lineage>
        <taxon>Eukaryota</taxon>
        <taxon>Metazoa</taxon>
        <taxon>Spiralia</taxon>
        <taxon>Lophotrochozoa</taxon>
        <taxon>Brachiopoda</taxon>
        <taxon>Linguliformea</taxon>
        <taxon>Lingulata</taxon>
        <taxon>Lingulida</taxon>
        <taxon>Linguloidea</taxon>
        <taxon>Lingulidae</taxon>
        <taxon>Lingula</taxon>
    </lineage>
</organism>
<evidence type="ECO:0000256" key="5">
    <source>
        <dbReference type="ARBA" id="ARBA00022692"/>
    </source>
</evidence>
<dbReference type="PANTHER" id="PTHR11214">
    <property type="entry name" value="BETA-1,3-N-ACETYLGLUCOSAMINYLTRANSFERASE"/>
    <property type="match status" value="1"/>
</dbReference>